<sequence length="29" mass="3204">MFLSNYLSLFSSLGNFQASPCTSCIILFV</sequence>
<evidence type="ECO:0000313" key="1">
    <source>
        <dbReference type="EMBL" id="JAD72966.1"/>
    </source>
</evidence>
<protein>
    <submittedName>
        <fullName evidence="1">Uncharacterized protein</fullName>
    </submittedName>
</protein>
<accession>A0A0A9CBL3</accession>
<proteinExistence type="predicted"/>
<name>A0A0A9CBL3_ARUDO</name>
<dbReference type="AlphaFoldDB" id="A0A0A9CBL3"/>
<organism evidence="1">
    <name type="scientific">Arundo donax</name>
    <name type="common">Giant reed</name>
    <name type="synonym">Donax arundinaceus</name>
    <dbReference type="NCBI Taxonomy" id="35708"/>
    <lineage>
        <taxon>Eukaryota</taxon>
        <taxon>Viridiplantae</taxon>
        <taxon>Streptophyta</taxon>
        <taxon>Embryophyta</taxon>
        <taxon>Tracheophyta</taxon>
        <taxon>Spermatophyta</taxon>
        <taxon>Magnoliopsida</taxon>
        <taxon>Liliopsida</taxon>
        <taxon>Poales</taxon>
        <taxon>Poaceae</taxon>
        <taxon>PACMAD clade</taxon>
        <taxon>Arundinoideae</taxon>
        <taxon>Arundineae</taxon>
        <taxon>Arundo</taxon>
    </lineage>
</organism>
<dbReference type="EMBL" id="GBRH01224929">
    <property type="protein sequence ID" value="JAD72966.1"/>
    <property type="molecule type" value="Transcribed_RNA"/>
</dbReference>
<reference evidence="1" key="1">
    <citation type="submission" date="2014-09" db="EMBL/GenBank/DDBJ databases">
        <authorList>
            <person name="Magalhaes I.L.F."/>
            <person name="Oliveira U."/>
            <person name="Santos F.R."/>
            <person name="Vidigal T.H.D.A."/>
            <person name="Brescovit A.D."/>
            <person name="Santos A.J."/>
        </authorList>
    </citation>
    <scope>NUCLEOTIDE SEQUENCE</scope>
    <source>
        <tissue evidence="1">Shoot tissue taken approximately 20 cm above the soil surface</tissue>
    </source>
</reference>
<reference evidence="1" key="2">
    <citation type="journal article" date="2015" name="Data Brief">
        <title>Shoot transcriptome of the giant reed, Arundo donax.</title>
        <authorList>
            <person name="Barrero R.A."/>
            <person name="Guerrero F.D."/>
            <person name="Moolhuijzen P."/>
            <person name="Goolsby J.A."/>
            <person name="Tidwell J."/>
            <person name="Bellgard S.E."/>
            <person name="Bellgard M.I."/>
        </authorList>
    </citation>
    <scope>NUCLEOTIDE SEQUENCE</scope>
    <source>
        <tissue evidence="1">Shoot tissue taken approximately 20 cm above the soil surface</tissue>
    </source>
</reference>